<keyword evidence="5 6" id="KW-1015">Disulfide bond</keyword>
<protein>
    <recommendedName>
        <fullName evidence="6">Elicitin</fullName>
    </recommendedName>
</protein>
<gene>
    <name evidence="9" type="ORF">P43SY_005660</name>
</gene>
<feature type="signal peptide" evidence="8">
    <location>
        <begin position="1"/>
        <end position="21"/>
    </location>
</feature>
<dbReference type="InterPro" id="IPR036470">
    <property type="entry name" value="Elicitin_sf"/>
</dbReference>
<feature type="chain" id="PRO_5041953206" description="Elicitin" evidence="8">
    <location>
        <begin position="22"/>
        <end position="189"/>
    </location>
</feature>
<dbReference type="Gene3D" id="1.10.239.10">
    <property type="entry name" value="Elicitin domain"/>
    <property type="match status" value="1"/>
</dbReference>
<dbReference type="GO" id="GO:0005576">
    <property type="term" value="C:extracellular region"/>
    <property type="evidence" value="ECO:0007669"/>
    <property type="project" value="UniProtKB-SubCell"/>
</dbReference>
<evidence type="ECO:0000256" key="8">
    <source>
        <dbReference type="SAM" id="SignalP"/>
    </source>
</evidence>
<dbReference type="Proteomes" id="UP001209570">
    <property type="component" value="Unassembled WGS sequence"/>
</dbReference>
<dbReference type="Pfam" id="PF00964">
    <property type="entry name" value="Elicitin"/>
    <property type="match status" value="1"/>
</dbReference>
<keyword evidence="4 6" id="KW-0928">Hypersensitive response elicitation</keyword>
<dbReference type="InterPro" id="IPR002200">
    <property type="entry name" value="Elicitin"/>
</dbReference>
<keyword evidence="10" id="KW-1185">Reference proteome</keyword>
<dbReference type="SUPFAM" id="SSF48647">
    <property type="entry name" value="Fungal elicitin"/>
    <property type="match status" value="1"/>
</dbReference>
<dbReference type="AlphaFoldDB" id="A0AAD5LCL5"/>
<evidence type="ECO:0000256" key="2">
    <source>
        <dbReference type="ARBA" id="ARBA00009544"/>
    </source>
</evidence>
<keyword evidence="3 6" id="KW-0964">Secreted</keyword>
<feature type="compositionally biased region" description="Low complexity" evidence="7">
    <location>
        <begin position="154"/>
        <end position="166"/>
    </location>
</feature>
<evidence type="ECO:0000313" key="10">
    <source>
        <dbReference type="Proteomes" id="UP001209570"/>
    </source>
</evidence>
<evidence type="ECO:0000256" key="4">
    <source>
        <dbReference type="ARBA" id="ARBA00022978"/>
    </source>
</evidence>
<organism evidence="9 10">
    <name type="scientific">Pythium insidiosum</name>
    <name type="common">Pythiosis disease agent</name>
    <dbReference type="NCBI Taxonomy" id="114742"/>
    <lineage>
        <taxon>Eukaryota</taxon>
        <taxon>Sar</taxon>
        <taxon>Stramenopiles</taxon>
        <taxon>Oomycota</taxon>
        <taxon>Peronosporomycetes</taxon>
        <taxon>Pythiales</taxon>
        <taxon>Pythiaceae</taxon>
        <taxon>Pythium</taxon>
    </lineage>
</organism>
<reference evidence="9" key="1">
    <citation type="submission" date="2021-12" db="EMBL/GenBank/DDBJ databases">
        <title>Prjna785345.</title>
        <authorList>
            <person name="Rujirawat T."/>
            <person name="Krajaejun T."/>
        </authorList>
    </citation>
    <scope>NUCLEOTIDE SEQUENCE</scope>
    <source>
        <strain evidence="9">Pi057C3</strain>
    </source>
</reference>
<comment type="subcellular location">
    <subcellularLocation>
        <location evidence="1 6">Secreted</location>
    </subcellularLocation>
</comment>
<comment type="function">
    <text evidence="6">Induces local and distal defense responses (incompatible hypersensitive reaction) in plants from the solanaceae and cruciferae families. Elicits leaf necrosis and causes the accumulation of pathogenesis-related proteins. Might interact with the lipidic molecules of the plasma membrane.</text>
</comment>
<evidence type="ECO:0000313" key="9">
    <source>
        <dbReference type="EMBL" id="KAJ0395249.1"/>
    </source>
</evidence>
<accession>A0AAD5LCL5</accession>
<dbReference type="GO" id="GO:0052040">
    <property type="term" value="P:symbiont-mediated perturbation of host programmed cell death"/>
    <property type="evidence" value="ECO:0007669"/>
    <property type="project" value="UniProtKB-UniRule"/>
</dbReference>
<evidence type="ECO:0000256" key="6">
    <source>
        <dbReference type="RuleBase" id="RU368111"/>
    </source>
</evidence>
<proteinExistence type="inferred from homology"/>
<dbReference type="SMART" id="SM01187">
    <property type="entry name" value="Elicitin"/>
    <property type="match status" value="1"/>
</dbReference>
<comment type="similarity">
    <text evidence="2 6">Belongs to the elicitin family.</text>
</comment>
<evidence type="ECO:0000256" key="5">
    <source>
        <dbReference type="ARBA" id="ARBA00023157"/>
    </source>
</evidence>
<comment type="caution">
    <text evidence="9">The sequence shown here is derived from an EMBL/GenBank/DDBJ whole genome shotgun (WGS) entry which is preliminary data.</text>
</comment>
<evidence type="ECO:0000256" key="7">
    <source>
        <dbReference type="SAM" id="MobiDB-lite"/>
    </source>
</evidence>
<evidence type="ECO:0000256" key="3">
    <source>
        <dbReference type="ARBA" id="ARBA00022525"/>
    </source>
</evidence>
<evidence type="ECO:0000256" key="1">
    <source>
        <dbReference type="ARBA" id="ARBA00004613"/>
    </source>
</evidence>
<dbReference type="EMBL" id="JAKCXM010000355">
    <property type="protein sequence ID" value="KAJ0395249.1"/>
    <property type="molecule type" value="Genomic_DNA"/>
</dbReference>
<keyword evidence="8" id="KW-0732">Signal</keyword>
<feature type="compositionally biased region" description="Gly residues" evidence="7">
    <location>
        <begin position="119"/>
        <end position="130"/>
    </location>
</feature>
<feature type="region of interest" description="Disordered" evidence="7">
    <location>
        <begin position="114"/>
        <end position="166"/>
    </location>
</feature>
<sequence>MKSVACLVAFTAALAATPALGEVCNADAITQKLLPIVAPAQACQDESKFSFIPPADYPTPSEIAAICTASKCKALIEKAETLEFPTCEIPLASGPMGIDKLFTSVAAKCKSGDYSKGAAGSGSGSLGAGAGDKIEQPPSGGLRVTPAPQDSAVSPKGTATPAPTKSAATSTVVATAVLGATGLAMFSLL</sequence>
<name>A0AAD5LCL5_PYTIN</name>